<evidence type="ECO:0000256" key="6">
    <source>
        <dbReference type="ARBA" id="ARBA00023242"/>
    </source>
</evidence>
<evidence type="ECO:0000256" key="5">
    <source>
        <dbReference type="ARBA" id="ARBA00023163"/>
    </source>
</evidence>
<dbReference type="InterPro" id="IPR036864">
    <property type="entry name" value="Zn2-C6_fun-type_DNA-bd_sf"/>
</dbReference>
<dbReference type="PANTHER" id="PTHR47338:SF7">
    <property type="entry name" value="ZN(II)2CYS6 TRANSCRIPTION FACTOR (EUROFUNG)"/>
    <property type="match status" value="1"/>
</dbReference>
<dbReference type="CDD" id="cd00067">
    <property type="entry name" value="GAL4"/>
    <property type="match status" value="1"/>
</dbReference>
<dbReference type="GO" id="GO:0008270">
    <property type="term" value="F:zinc ion binding"/>
    <property type="evidence" value="ECO:0007669"/>
    <property type="project" value="InterPro"/>
</dbReference>
<dbReference type="PROSITE" id="PS50048">
    <property type="entry name" value="ZN2_CY6_FUNGAL_2"/>
    <property type="match status" value="1"/>
</dbReference>
<reference evidence="8" key="1">
    <citation type="journal article" date="2014" name="PLoS Genet.">
        <title>Signature Gene Expression Reveals Novel Clues to the Molecular Mechanisms of Dimorphic Transition in Penicillium marneffei.</title>
        <authorList>
            <person name="Yang E."/>
            <person name="Wang G."/>
            <person name="Cai J."/>
            <person name="Woo P.C."/>
            <person name="Lau S.K."/>
            <person name="Yuen K.-Y."/>
            <person name="Chow W.-N."/>
            <person name="Lin X."/>
        </authorList>
    </citation>
    <scope>NUCLEOTIDE SEQUENCE [LARGE SCALE GENOMIC DNA]</scope>
    <source>
        <strain evidence="8">PM1</strain>
    </source>
</reference>
<evidence type="ECO:0000256" key="3">
    <source>
        <dbReference type="ARBA" id="ARBA00023015"/>
    </source>
</evidence>
<protein>
    <submittedName>
        <fullName evidence="8">Sterol regulatory element-binding protein ECM22</fullName>
    </submittedName>
</protein>
<name>A0A093VDN4_TALMA</name>
<accession>A0A093VDN4</accession>
<dbReference type="HOGENOM" id="CLU_011581_2_0_1"/>
<dbReference type="CDD" id="cd12148">
    <property type="entry name" value="fungal_TF_MHR"/>
    <property type="match status" value="1"/>
</dbReference>
<keyword evidence="4" id="KW-0238">DNA-binding</keyword>
<evidence type="ECO:0000259" key="7">
    <source>
        <dbReference type="PROSITE" id="PS50048"/>
    </source>
</evidence>
<keyword evidence="3" id="KW-0805">Transcription regulation</keyword>
<sequence length="632" mass="71879">MLRNDLHNAPTDNQSIQTFPVCNNCRSRKVRCDRAQPVCGSCTRLQLDCSFQRQSVTPHPDIGDDHMGYTQAGTKRKRARRACGSCRAVKAKCSGIGPCDDKVLFSSLLRDNEQDPLCLSPQANYSRILEQRYPRPESYQIVVAFGVFLGNGPPDGQATARAWMQEVQEESLRRIGRHTITHLRILVLLSRFRFHAGDFGDAWNILALAARVAFTMRMNYEHEGLDCIVQESHRRLMWAIYHQDRLFSGGIADLQVCPVEKMHIRLPCDDRSFEMGIASKAGFLNDNDIDPGANIDTHAFKLRLLAIRDRILRYTKTIRRQGTSPAESRVEMESLQIELDLFERNLPPELKLTPQRIVIMGHSREASAYAGLHSLWMMCHCNLYRFCIPGIRESVSKEALSLTPPDFVKYCQRACLDFAVRFCELWSEFYHLESNECLGGEFLVFSIYQVAQILHHLRHLLPEEGDICIVSLKKKLVGTLELARPLGRIFSNAAGCLRDSERLIDALGRESIARTTSASSINDALEAIGQKQHLASQHSVLGHIYDNNNHHEEEYLERPAGYQADSRLGYAENEVARYLQSGTGVNQSNHQVELELEQQQEFEQGFSDALLWDPFNMQLDGYYDPELDLSFV</sequence>
<dbReference type="PROSITE" id="PS00463">
    <property type="entry name" value="ZN2_CY6_FUNGAL_1"/>
    <property type="match status" value="1"/>
</dbReference>
<dbReference type="InterPro" id="IPR001138">
    <property type="entry name" value="Zn2Cys6_DnaBD"/>
</dbReference>
<comment type="subcellular location">
    <subcellularLocation>
        <location evidence="1">Nucleus</location>
    </subcellularLocation>
</comment>
<keyword evidence="6" id="KW-0539">Nucleus</keyword>
<dbReference type="PANTHER" id="PTHR47338">
    <property type="entry name" value="ZN(II)2CYS6 TRANSCRIPTION FACTOR (EUROFUNG)-RELATED"/>
    <property type="match status" value="1"/>
</dbReference>
<keyword evidence="5" id="KW-0804">Transcription</keyword>
<dbReference type="SUPFAM" id="SSF57701">
    <property type="entry name" value="Zn2/Cys6 DNA-binding domain"/>
    <property type="match status" value="1"/>
</dbReference>
<proteinExistence type="predicted"/>
<dbReference type="InterPro" id="IPR050815">
    <property type="entry name" value="TF_fung"/>
</dbReference>
<evidence type="ECO:0000313" key="8">
    <source>
        <dbReference type="EMBL" id="KFX48069.1"/>
    </source>
</evidence>
<gene>
    <name evidence="8" type="ORF">GQ26_0131420</name>
</gene>
<evidence type="ECO:0000256" key="4">
    <source>
        <dbReference type="ARBA" id="ARBA00023125"/>
    </source>
</evidence>
<dbReference type="GO" id="GO:0006351">
    <property type="term" value="P:DNA-templated transcription"/>
    <property type="evidence" value="ECO:0007669"/>
    <property type="project" value="InterPro"/>
</dbReference>
<dbReference type="GO" id="GO:0005634">
    <property type="term" value="C:nucleus"/>
    <property type="evidence" value="ECO:0007669"/>
    <property type="project" value="UniProtKB-SubCell"/>
</dbReference>
<evidence type="ECO:0000256" key="2">
    <source>
        <dbReference type="ARBA" id="ARBA00022723"/>
    </source>
</evidence>
<dbReference type="GO" id="GO:0003677">
    <property type="term" value="F:DNA binding"/>
    <property type="evidence" value="ECO:0007669"/>
    <property type="project" value="UniProtKB-KW"/>
</dbReference>
<dbReference type="SMART" id="SM00906">
    <property type="entry name" value="Fungal_trans"/>
    <property type="match status" value="1"/>
</dbReference>
<dbReference type="Pfam" id="PF04082">
    <property type="entry name" value="Fungal_trans"/>
    <property type="match status" value="1"/>
</dbReference>
<dbReference type="SMART" id="SM00066">
    <property type="entry name" value="GAL4"/>
    <property type="match status" value="1"/>
</dbReference>
<dbReference type="InterPro" id="IPR007219">
    <property type="entry name" value="XnlR_reg_dom"/>
</dbReference>
<dbReference type="GO" id="GO:0000981">
    <property type="term" value="F:DNA-binding transcription factor activity, RNA polymerase II-specific"/>
    <property type="evidence" value="ECO:0007669"/>
    <property type="project" value="InterPro"/>
</dbReference>
<organism evidence="8">
    <name type="scientific">Talaromyces marneffei PM1</name>
    <dbReference type="NCBI Taxonomy" id="1077442"/>
    <lineage>
        <taxon>Eukaryota</taxon>
        <taxon>Fungi</taxon>
        <taxon>Dikarya</taxon>
        <taxon>Ascomycota</taxon>
        <taxon>Pezizomycotina</taxon>
        <taxon>Eurotiomycetes</taxon>
        <taxon>Eurotiomycetidae</taxon>
        <taxon>Eurotiales</taxon>
        <taxon>Trichocomaceae</taxon>
        <taxon>Talaromyces</taxon>
        <taxon>Talaromyces sect. Talaromyces</taxon>
    </lineage>
</organism>
<keyword evidence="2" id="KW-0479">Metal-binding</keyword>
<dbReference type="AlphaFoldDB" id="A0A093VDN4"/>
<comment type="caution">
    <text evidence="8">The sequence shown here is derived from an EMBL/GenBank/DDBJ whole genome shotgun (WGS) entry which is preliminary data.</text>
</comment>
<feature type="domain" description="Zn(2)-C6 fungal-type" evidence="7">
    <location>
        <begin position="21"/>
        <end position="51"/>
    </location>
</feature>
<dbReference type="EMBL" id="JPOX01000013">
    <property type="protein sequence ID" value="KFX48069.1"/>
    <property type="molecule type" value="Genomic_DNA"/>
</dbReference>
<dbReference type="Pfam" id="PF00172">
    <property type="entry name" value="Zn_clus"/>
    <property type="match status" value="1"/>
</dbReference>
<dbReference type="Gene3D" id="4.10.240.10">
    <property type="entry name" value="Zn(2)-C6 fungal-type DNA-binding domain"/>
    <property type="match status" value="1"/>
</dbReference>
<evidence type="ECO:0000256" key="1">
    <source>
        <dbReference type="ARBA" id="ARBA00004123"/>
    </source>
</evidence>